<comment type="caution">
    <text evidence="2">The sequence shown here is derived from an EMBL/GenBank/DDBJ whole genome shotgun (WGS) entry which is preliminary data.</text>
</comment>
<sequence length="59" mass="6114">MILAALGLGAVGLYFLIFGDAPARVVGVVFIGIAAVFAFLMWVALTQDRAALPGELLHG</sequence>
<keyword evidence="1" id="KW-0812">Transmembrane</keyword>
<keyword evidence="1" id="KW-0472">Membrane</keyword>
<keyword evidence="3" id="KW-1185">Reference proteome</keyword>
<protein>
    <submittedName>
        <fullName evidence="2">Uncharacterized protein</fullName>
    </submittedName>
</protein>
<reference evidence="3" key="1">
    <citation type="journal article" date="2019" name="Int. J. Syst. Evol. Microbiol.">
        <title>The Global Catalogue of Microorganisms (GCM) 10K type strain sequencing project: providing services to taxonomists for standard genome sequencing and annotation.</title>
        <authorList>
            <consortium name="The Broad Institute Genomics Platform"/>
            <consortium name="The Broad Institute Genome Sequencing Center for Infectious Disease"/>
            <person name="Wu L."/>
            <person name="Ma J."/>
        </authorList>
    </citation>
    <scope>NUCLEOTIDE SEQUENCE [LARGE SCALE GENOMIC DNA]</scope>
    <source>
        <strain evidence="3">JCM 18015</strain>
    </source>
</reference>
<evidence type="ECO:0000256" key="1">
    <source>
        <dbReference type="SAM" id="Phobius"/>
    </source>
</evidence>
<accession>A0ABP9LDM5</accession>
<dbReference type="RefSeq" id="WP_259550419.1">
    <property type="nucleotide sequence ID" value="NZ_BAABHW010000002.1"/>
</dbReference>
<keyword evidence="1" id="KW-1133">Transmembrane helix</keyword>
<organism evidence="2 3">
    <name type="scientific">[Roseibacterium] beibuensis</name>
    <dbReference type="NCBI Taxonomy" id="1193142"/>
    <lineage>
        <taxon>Bacteria</taxon>
        <taxon>Pseudomonadati</taxon>
        <taxon>Pseudomonadota</taxon>
        <taxon>Alphaproteobacteria</taxon>
        <taxon>Rhodobacterales</taxon>
        <taxon>Roseobacteraceae</taxon>
        <taxon>Roseicyclus</taxon>
    </lineage>
</organism>
<proteinExistence type="predicted"/>
<dbReference type="Proteomes" id="UP001499910">
    <property type="component" value="Unassembled WGS sequence"/>
</dbReference>
<evidence type="ECO:0000313" key="2">
    <source>
        <dbReference type="EMBL" id="GAA5073236.1"/>
    </source>
</evidence>
<evidence type="ECO:0000313" key="3">
    <source>
        <dbReference type="Proteomes" id="UP001499910"/>
    </source>
</evidence>
<gene>
    <name evidence="2" type="ORF">GCM10023209_18890</name>
</gene>
<feature type="transmembrane region" description="Helical" evidence="1">
    <location>
        <begin position="29"/>
        <end position="45"/>
    </location>
</feature>
<name>A0ABP9LDM5_9RHOB</name>
<dbReference type="EMBL" id="BAABHW010000002">
    <property type="protein sequence ID" value="GAA5073236.1"/>
    <property type="molecule type" value="Genomic_DNA"/>
</dbReference>